<feature type="non-terminal residue" evidence="2">
    <location>
        <position position="64"/>
    </location>
</feature>
<reference evidence="2" key="1">
    <citation type="submission" date="2019-04" db="EMBL/GenBank/DDBJ databases">
        <authorList>
            <person name="Alioto T."/>
            <person name="Alioto T."/>
        </authorList>
    </citation>
    <scope>NUCLEOTIDE SEQUENCE [LARGE SCALE GENOMIC DNA]</scope>
</reference>
<name>A0A5E4B757_MARMO</name>
<organism evidence="2 3">
    <name type="scientific">Marmota monax</name>
    <name type="common">Woodchuck</name>
    <dbReference type="NCBI Taxonomy" id="9995"/>
    <lineage>
        <taxon>Eukaryota</taxon>
        <taxon>Metazoa</taxon>
        <taxon>Chordata</taxon>
        <taxon>Craniata</taxon>
        <taxon>Vertebrata</taxon>
        <taxon>Euteleostomi</taxon>
        <taxon>Mammalia</taxon>
        <taxon>Eutheria</taxon>
        <taxon>Euarchontoglires</taxon>
        <taxon>Glires</taxon>
        <taxon>Rodentia</taxon>
        <taxon>Sciuromorpha</taxon>
        <taxon>Sciuridae</taxon>
        <taxon>Xerinae</taxon>
        <taxon>Marmotini</taxon>
        <taxon>Marmota</taxon>
    </lineage>
</organism>
<keyword evidence="3" id="KW-1185">Reference proteome</keyword>
<gene>
    <name evidence="2" type="ORF">MONAX_5E025842</name>
</gene>
<dbReference type="EMBL" id="CABDUW010000311">
    <property type="protein sequence ID" value="VTJ65537.1"/>
    <property type="molecule type" value="Genomic_DNA"/>
</dbReference>
<evidence type="ECO:0000313" key="3">
    <source>
        <dbReference type="Proteomes" id="UP000335636"/>
    </source>
</evidence>
<dbReference type="AlphaFoldDB" id="A0A5E4B757"/>
<accession>A0A5E4B757</accession>
<evidence type="ECO:0000313" key="2">
    <source>
        <dbReference type="EMBL" id="VTJ65537.1"/>
    </source>
</evidence>
<evidence type="ECO:0000256" key="1">
    <source>
        <dbReference type="SAM" id="MobiDB-lite"/>
    </source>
</evidence>
<comment type="caution">
    <text evidence="2">The sequence shown here is derived from an EMBL/GenBank/DDBJ whole genome shotgun (WGS) entry which is preliminary data.</text>
</comment>
<proteinExistence type="predicted"/>
<feature type="region of interest" description="Disordered" evidence="1">
    <location>
        <begin position="35"/>
        <end position="64"/>
    </location>
</feature>
<protein>
    <submittedName>
        <fullName evidence="2">Uncharacterized protein</fullName>
    </submittedName>
</protein>
<feature type="non-terminal residue" evidence="2">
    <location>
        <position position="1"/>
    </location>
</feature>
<dbReference type="Proteomes" id="UP000335636">
    <property type="component" value="Unassembled WGS sequence"/>
</dbReference>
<sequence length="64" mass="7533">ACKFSPWEISNKARSVSWLLCTFRGRLYLTELQNRHTRAERAREPAREGGREGKERRGEGWGRE</sequence>